<evidence type="ECO:0000256" key="9">
    <source>
        <dbReference type="ARBA" id="ARBA00023010"/>
    </source>
</evidence>
<comment type="function">
    <text evidence="13">Essential component of the PAM complex, a complex required for the translocation of transit peptide-containing proteins from the inner membrane into the mitochondrial matrix in an ATP-dependent manner.</text>
</comment>
<evidence type="ECO:0000256" key="6">
    <source>
        <dbReference type="ARBA" id="ARBA00022840"/>
    </source>
</evidence>
<gene>
    <name evidence="16" type="ORF">B9G98_02533</name>
</gene>
<evidence type="ECO:0000256" key="13">
    <source>
        <dbReference type="PIRNR" id="PIRNR037871"/>
    </source>
</evidence>
<dbReference type="AlphaFoldDB" id="A0A2T0FIT4"/>
<evidence type="ECO:0000256" key="12">
    <source>
        <dbReference type="ARBA" id="ARBA00074309"/>
    </source>
</evidence>
<keyword evidence="7 13" id="KW-0653">Protein transport</keyword>
<evidence type="ECO:0000313" key="17">
    <source>
        <dbReference type="Proteomes" id="UP000238350"/>
    </source>
</evidence>
<evidence type="ECO:0000313" key="16">
    <source>
        <dbReference type="EMBL" id="PRT54913.1"/>
    </source>
</evidence>
<evidence type="ECO:0000256" key="8">
    <source>
        <dbReference type="ARBA" id="ARBA00022946"/>
    </source>
</evidence>
<dbReference type="Gene3D" id="3.10.450.240">
    <property type="match status" value="1"/>
</dbReference>
<comment type="similarity">
    <text evidence="2 13">Belongs to the Tim44 family.</text>
</comment>
<dbReference type="SUPFAM" id="SSF54427">
    <property type="entry name" value="NTF2-like"/>
    <property type="match status" value="1"/>
</dbReference>
<keyword evidence="6" id="KW-0067">ATP-binding</keyword>
<dbReference type="EMBL" id="NDIQ01000021">
    <property type="protein sequence ID" value="PRT54913.1"/>
    <property type="molecule type" value="Genomic_DNA"/>
</dbReference>
<dbReference type="Proteomes" id="UP000238350">
    <property type="component" value="Unassembled WGS sequence"/>
</dbReference>
<organism evidence="16 17">
    <name type="scientific">Wickerhamiella sorbophila</name>
    <dbReference type="NCBI Taxonomy" id="45607"/>
    <lineage>
        <taxon>Eukaryota</taxon>
        <taxon>Fungi</taxon>
        <taxon>Dikarya</taxon>
        <taxon>Ascomycota</taxon>
        <taxon>Saccharomycotina</taxon>
        <taxon>Dipodascomycetes</taxon>
        <taxon>Dipodascales</taxon>
        <taxon>Trichomonascaceae</taxon>
        <taxon>Wickerhamiella</taxon>
    </lineage>
</organism>
<evidence type="ECO:0000256" key="5">
    <source>
        <dbReference type="ARBA" id="ARBA00022792"/>
    </source>
</evidence>
<proteinExistence type="inferred from homology"/>
<dbReference type="FunFam" id="3.10.450.240:FF:000002">
    <property type="entry name" value="Mitochondrial import inner membrane translocase subunit TIM44"/>
    <property type="match status" value="1"/>
</dbReference>
<keyword evidence="9 13" id="KW-0811">Translocation</keyword>
<dbReference type="OrthoDB" id="10265990at2759"/>
<dbReference type="GO" id="GO:0030150">
    <property type="term" value="P:protein import into mitochondrial matrix"/>
    <property type="evidence" value="ECO:0007669"/>
    <property type="project" value="InterPro"/>
</dbReference>
<evidence type="ECO:0000256" key="3">
    <source>
        <dbReference type="ARBA" id="ARBA00022448"/>
    </source>
</evidence>
<feature type="domain" description="Tim44-like" evidence="15">
    <location>
        <begin position="252"/>
        <end position="406"/>
    </location>
</feature>
<dbReference type="Pfam" id="PF04280">
    <property type="entry name" value="Tim44"/>
    <property type="match status" value="1"/>
</dbReference>
<accession>A0A2T0FIT4</accession>
<dbReference type="GO" id="GO:0005524">
    <property type="term" value="F:ATP binding"/>
    <property type="evidence" value="ECO:0007669"/>
    <property type="project" value="UniProtKB-KW"/>
</dbReference>
<dbReference type="RefSeq" id="XP_024664858.1">
    <property type="nucleotide sequence ID" value="XM_024809090.1"/>
</dbReference>
<dbReference type="PANTHER" id="PTHR10721:SF1">
    <property type="entry name" value="MITOCHONDRIAL IMPORT INNER MEMBRANE TRANSLOCASE SUBUNIT TIM44"/>
    <property type="match status" value="1"/>
</dbReference>
<reference evidence="16 17" key="1">
    <citation type="submission" date="2017-04" db="EMBL/GenBank/DDBJ databases">
        <title>Genome sequencing of [Candida] sorbophila.</title>
        <authorList>
            <person name="Ahn J.O."/>
        </authorList>
    </citation>
    <scope>NUCLEOTIDE SEQUENCE [LARGE SCALE GENOMIC DNA]</scope>
    <source>
        <strain evidence="16 17">DS02</strain>
    </source>
</reference>
<feature type="coiled-coil region" evidence="14">
    <location>
        <begin position="41"/>
        <end position="68"/>
    </location>
</feature>
<keyword evidence="4" id="KW-0547">Nucleotide-binding</keyword>
<dbReference type="PANTHER" id="PTHR10721">
    <property type="entry name" value="MITOCHONDRIAL IMPORT INNER MEMBRANE TRANSLOCASE SUBUNIT TIM44"/>
    <property type="match status" value="1"/>
</dbReference>
<keyword evidence="3 13" id="KW-0813">Transport</keyword>
<evidence type="ECO:0000256" key="10">
    <source>
        <dbReference type="ARBA" id="ARBA00023128"/>
    </source>
</evidence>
<dbReference type="GeneID" id="36516281"/>
<evidence type="ECO:0000256" key="2">
    <source>
        <dbReference type="ARBA" id="ARBA00009597"/>
    </source>
</evidence>
<comment type="caution">
    <text evidence="16">The sequence shown here is derived from an EMBL/GenBank/DDBJ whole genome shotgun (WGS) entry which is preliminary data.</text>
</comment>
<dbReference type="PIRSF" id="PIRSF037871">
    <property type="entry name" value="TIM44"/>
    <property type="match status" value="1"/>
</dbReference>
<dbReference type="InterPro" id="IPR017303">
    <property type="entry name" value="Tim44"/>
</dbReference>
<evidence type="ECO:0000256" key="11">
    <source>
        <dbReference type="ARBA" id="ARBA00023136"/>
    </source>
</evidence>
<dbReference type="GO" id="GO:0005743">
    <property type="term" value="C:mitochondrial inner membrane"/>
    <property type="evidence" value="ECO:0007669"/>
    <property type="project" value="UniProtKB-SubCell"/>
</dbReference>
<dbReference type="GO" id="GO:0051087">
    <property type="term" value="F:protein-folding chaperone binding"/>
    <property type="evidence" value="ECO:0007669"/>
    <property type="project" value="InterPro"/>
</dbReference>
<dbReference type="STRING" id="45607.A0A2T0FIT4"/>
<keyword evidence="14" id="KW-0175">Coiled coil</keyword>
<keyword evidence="17" id="KW-1185">Reference proteome</keyword>
<sequence>MLSLRAIRNLRFCTASRNFHSSAWAANRQDKTPFQVFMETFRTEMKKSKELKEDIKALQDETGRLSESNAFKRAKEALEKSKEAGSATGRAIKKTSEAAGHVASATWNSPPVRLSRDAASKTADVLEKASEPLRKTELYQSVKDVIDDGASVRYGGFETKEQRRARRLRDLEKRRIADLAAGRNGPVKANENAGESVVVHATAKPDTDFKATPLGRKIGDMKLAYEESENGLVSAVRTVTDKIGWFFAETESGQVARAFKQMDPNFSQDNFLQDLRNFILPEVLDAYLRGDQEVLKQWFSEASFNVWNQTTKEYREKHLYSAGRILDVRGADIVQTKMLQPAEIPVYVVSARVQETNCYKSIKTDEVVAGIPDQILMSAYVMVITRIPEEMENPETNGWKILEFVRGKSQEWT</sequence>
<dbReference type="InterPro" id="IPR007379">
    <property type="entry name" value="Tim44-like_dom"/>
</dbReference>
<keyword evidence="5 13" id="KW-0999">Mitochondrion inner membrane</keyword>
<name>A0A2T0FIT4_9ASCO</name>
<evidence type="ECO:0000259" key="15">
    <source>
        <dbReference type="SMART" id="SM00978"/>
    </source>
</evidence>
<comment type="subcellular location">
    <subcellularLocation>
        <location evidence="1">Mitochondrion inner membrane</location>
        <topology evidence="1">Peripheral membrane protein</topology>
    </subcellularLocation>
</comment>
<evidence type="ECO:0000256" key="14">
    <source>
        <dbReference type="SAM" id="Coils"/>
    </source>
</evidence>
<evidence type="ECO:0000256" key="7">
    <source>
        <dbReference type="ARBA" id="ARBA00022927"/>
    </source>
</evidence>
<keyword evidence="8" id="KW-0809">Transit peptide</keyword>
<dbReference type="SMART" id="SM00978">
    <property type="entry name" value="Tim44"/>
    <property type="match status" value="1"/>
</dbReference>
<evidence type="ECO:0000256" key="4">
    <source>
        <dbReference type="ARBA" id="ARBA00022741"/>
    </source>
</evidence>
<keyword evidence="10 13" id="KW-0496">Mitochondrion</keyword>
<evidence type="ECO:0000256" key="1">
    <source>
        <dbReference type="ARBA" id="ARBA00004637"/>
    </source>
</evidence>
<dbReference type="InterPro" id="IPR039544">
    <property type="entry name" value="Tim44-like"/>
</dbReference>
<keyword evidence="11 13" id="KW-0472">Membrane</keyword>
<dbReference type="InterPro" id="IPR032710">
    <property type="entry name" value="NTF2-like_dom_sf"/>
</dbReference>
<protein>
    <recommendedName>
        <fullName evidence="12 13">Mitochondrial import inner membrane translocase subunit TIM44</fullName>
    </recommendedName>
</protein>